<dbReference type="InterPro" id="IPR050630">
    <property type="entry name" value="WD_repeat_EMAP"/>
</dbReference>
<dbReference type="SUPFAM" id="SSF50978">
    <property type="entry name" value="WD40 repeat-like"/>
    <property type="match status" value="1"/>
</dbReference>
<evidence type="ECO:0000313" key="4">
    <source>
        <dbReference type="EMBL" id="MEQ2309366.1"/>
    </source>
</evidence>
<name>A0ABV0ZTP4_9TELE</name>
<accession>A0ABV0ZTP4</accession>
<comment type="caution">
    <text evidence="4">The sequence shown here is derived from an EMBL/GenBank/DDBJ whole genome shotgun (WGS) entry which is preliminary data.</text>
</comment>
<keyword evidence="2" id="KW-0677">Repeat</keyword>
<protein>
    <submittedName>
        <fullName evidence="4">Echinoderm microtubule-associated protein-like 4</fullName>
    </submittedName>
</protein>
<feature type="repeat" description="WD" evidence="3">
    <location>
        <begin position="8"/>
        <end position="40"/>
    </location>
</feature>
<dbReference type="PANTHER" id="PTHR13720:SF11">
    <property type="entry name" value="ECHINODERM MICROTUBULE-ASSOCIATED PROTEIN-LIKE 4"/>
    <property type="match status" value="1"/>
</dbReference>
<dbReference type="InterPro" id="IPR015943">
    <property type="entry name" value="WD40/YVTN_repeat-like_dom_sf"/>
</dbReference>
<dbReference type="InterPro" id="IPR001680">
    <property type="entry name" value="WD40_rpt"/>
</dbReference>
<keyword evidence="1 3" id="KW-0853">WD repeat</keyword>
<dbReference type="PROSITE" id="PS50082">
    <property type="entry name" value="WD_REPEATS_2"/>
    <property type="match status" value="1"/>
</dbReference>
<dbReference type="PANTHER" id="PTHR13720">
    <property type="entry name" value="WD-40 REPEAT PROTEIN"/>
    <property type="match status" value="1"/>
</dbReference>
<dbReference type="Proteomes" id="UP001469553">
    <property type="component" value="Unassembled WGS sequence"/>
</dbReference>
<evidence type="ECO:0000256" key="2">
    <source>
        <dbReference type="ARBA" id="ARBA00022737"/>
    </source>
</evidence>
<dbReference type="Gene3D" id="2.130.10.10">
    <property type="entry name" value="YVTN repeat-like/Quinoprotein amine dehydrogenase"/>
    <property type="match status" value="1"/>
</dbReference>
<reference evidence="4 5" key="1">
    <citation type="submission" date="2021-06" db="EMBL/GenBank/DDBJ databases">
        <authorList>
            <person name="Palmer J.M."/>
        </authorList>
    </citation>
    <scope>NUCLEOTIDE SEQUENCE [LARGE SCALE GENOMIC DNA]</scope>
    <source>
        <strain evidence="4 5">AS_MEX2019</strain>
        <tissue evidence="4">Muscle</tissue>
    </source>
</reference>
<evidence type="ECO:0000256" key="3">
    <source>
        <dbReference type="PROSITE-ProRule" id="PRU00221"/>
    </source>
</evidence>
<gene>
    <name evidence="4" type="primary">EML4_3</name>
    <name evidence="4" type="ORF">AMECASPLE_037927</name>
</gene>
<organism evidence="4 5">
    <name type="scientific">Ameca splendens</name>
    <dbReference type="NCBI Taxonomy" id="208324"/>
    <lineage>
        <taxon>Eukaryota</taxon>
        <taxon>Metazoa</taxon>
        <taxon>Chordata</taxon>
        <taxon>Craniata</taxon>
        <taxon>Vertebrata</taxon>
        <taxon>Euteleostomi</taxon>
        <taxon>Actinopterygii</taxon>
        <taxon>Neopterygii</taxon>
        <taxon>Teleostei</taxon>
        <taxon>Neoteleostei</taxon>
        <taxon>Acanthomorphata</taxon>
        <taxon>Ovalentaria</taxon>
        <taxon>Atherinomorphae</taxon>
        <taxon>Cyprinodontiformes</taxon>
        <taxon>Goodeidae</taxon>
        <taxon>Ameca</taxon>
    </lineage>
</organism>
<dbReference type="EMBL" id="JAHRIP010072518">
    <property type="protein sequence ID" value="MEQ2309366.1"/>
    <property type="molecule type" value="Genomic_DNA"/>
</dbReference>
<sequence length="101" mass="11533">MRTDLRPIEAHEKGVFCMCEMRSGTLLTGGGKDRKIILWDHELHQDREIEVPDQYGHIRALSEGRGEEFLVGTSRNFILRGTFNDGFQVEAQVRLQGTIMS</sequence>
<evidence type="ECO:0000256" key="1">
    <source>
        <dbReference type="ARBA" id="ARBA00022574"/>
    </source>
</evidence>
<dbReference type="InterPro" id="IPR036322">
    <property type="entry name" value="WD40_repeat_dom_sf"/>
</dbReference>
<keyword evidence="5" id="KW-1185">Reference proteome</keyword>
<evidence type="ECO:0000313" key="5">
    <source>
        <dbReference type="Proteomes" id="UP001469553"/>
    </source>
</evidence>
<proteinExistence type="predicted"/>